<name>A0AAD1XKV6_EUPCR</name>
<accession>A0AAD1XKV6</accession>
<gene>
    <name evidence="1" type="ORF">ECRASSUSDP1_LOCUS15860</name>
</gene>
<evidence type="ECO:0000313" key="1">
    <source>
        <dbReference type="EMBL" id="CAI2374507.1"/>
    </source>
</evidence>
<dbReference type="Proteomes" id="UP001295684">
    <property type="component" value="Unassembled WGS sequence"/>
</dbReference>
<sequence>MSFLFTEHFDSRFHHYRLNKVQGLERTKEDGHIRSNKHSSIDCKYMEGTQKSSKKCSQQGQVPRLSLILKNISIKKEGFQYKNPMEFVLQNMCDATSLYQFELPDRHQFDQKSLMVGNPEPDNKCQPPEMKKRDLKYADRSLQDSIPSIFTIEKKPQKNYMADSSKSLVKTERSSECITQFVPNSDPHQKKDVSQISTSSRQVLTDGKVATQLKVKKGCSLVGLNQGKVLMQIDKMQSSLPFKCKQAEGKVNMFLPQGPCEIFIMPLNQVNSDIPTSLGKPEISTEKERKILKNKAESAITSPSYTTNLKYGGADQFHQTAQNDEYLGVLDYLEQMFCLSPYHN</sequence>
<reference evidence="1" key="1">
    <citation type="submission" date="2023-07" db="EMBL/GenBank/DDBJ databases">
        <authorList>
            <consortium name="AG Swart"/>
            <person name="Singh M."/>
            <person name="Singh A."/>
            <person name="Seah K."/>
            <person name="Emmerich C."/>
        </authorList>
    </citation>
    <scope>NUCLEOTIDE SEQUENCE</scope>
    <source>
        <strain evidence="1">DP1</strain>
    </source>
</reference>
<comment type="caution">
    <text evidence="1">The sequence shown here is derived from an EMBL/GenBank/DDBJ whole genome shotgun (WGS) entry which is preliminary data.</text>
</comment>
<organism evidence="1 2">
    <name type="scientific">Euplotes crassus</name>
    <dbReference type="NCBI Taxonomy" id="5936"/>
    <lineage>
        <taxon>Eukaryota</taxon>
        <taxon>Sar</taxon>
        <taxon>Alveolata</taxon>
        <taxon>Ciliophora</taxon>
        <taxon>Intramacronucleata</taxon>
        <taxon>Spirotrichea</taxon>
        <taxon>Hypotrichia</taxon>
        <taxon>Euplotida</taxon>
        <taxon>Euplotidae</taxon>
        <taxon>Moneuplotes</taxon>
    </lineage>
</organism>
<dbReference type="EMBL" id="CAMPGE010015915">
    <property type="protein sequence ID" value="CAI2374507.1"/>
    <property type="molecule type" value="Genomic_DNA"/>
</dbReference>
<proteinExistence type="predicted"/>
<keyword evidence="2" id="KW-1185">Reference proteome</keyword>
<protein>
    <submittedName>
        <fullName evidence="1">Uncharacterized protein</fullName>
    </submittedName>
</protein>
<dbReference type="AlphaFoldDB" id="A0AAD1XKV6"/>
<evidence type="ECO:0000313" key="2">
    <source>
        <dbReference type="Proteomes" id="UP001295684"/>
    </source>
</evidence>